<accession>A0A6N4V3Q6</accession>
<dbReference type="AlphaFoldDB" id="A0A6N4V3Q6"/>
<dbReference type="Gene3D" id="1.10.10.60">
    <property type="entry name" value="Homeodomain-like"/>
    <property type="match status" value="1"/>
</dbReference>
<dbReference type="KEGG" id="mpof:MPOR_11220"/>
<dbReference type="GO" id="GO:0000976">
    <property type="term" value="F:transcription cis-regulatory region binding"/>
    <property type="evidence" value="ECO:0007669"/>
    <property type="project" value="TreeGrafter"/>
</dbReference>
<organism evidence="6 7">
    <name type="scientific">Mycolicibacterium poriferae</name>
    <dbReference type="NCBI Taxonomy" id="39694"/>
    <lineage>
        <taxon>Bacteria</taxon>
        <taxon>Bacillati</taxon>
        <taxon>Actinomycetota</taxon>
        <taxon>Actinomycetes</taxon>
        <taxon>Mycobacteriales</taxon>
        <taxon>Mycobacteriaceae</taxon>
        <taxon>Mycolicibacterium</taxon>
    </lineage>
</organism>
<proteinExistence type="predicted"/>
<feature type="domain" description="HTH tetR-type" evidence="5">
    <location>
        <begin position="11"/>
        <end position="71"/>
    </location>
</feature>
<dbReference type="PANTHER" id="PTHR30055:SF148">
    <property type="entry name" value="TETR-FAMILY TRANSCRIPTIONAL REGULATOR"/>
    <property type="match status" value="1"/>
</dbReference>
<sequence length="212" mass="23209">MTAPRGRPRDAEADRAILQAGLDLFLERGVEGASIEQIARRAGVGKPTVYRRWSNKEDLISAAMETLVADEYGWASTAVSASPYEVVEAAIERAAATAASPRYRALVARVFGSAVSHPELMAAYWRRYIAPRRRQAAALLERARELGTVAADADLEVAIDMMVGAVTYRVLQPAPPDVDEMRRYLREVYRQAGLLPRSDLRAGLGPQPTTDA</sequence>
<dbReference type="SUPFAM" id="SSF46689">
    <property type="entry name" value="Homeodomain-like"/>
    <property type="match status" value="1"/>
</dbReference>
<dbReference type="EMBL" id="AP022570">
    <property type="protein sequence ID" value="BBX50096.1"/>
    <property type="molecule type" value="Genomic_DNA"/>
</dbReference>
<protein>
    <submittedName>
        <fullName evidence="6">TetR family transcriptional regulator</fullName>
    </submittedName>
</protein>
<dbReference type="Proteomes" id="UP000466785">
    <property type="component" value="Chromosome"/>
</dbReference>
<gene>
    <name evidence="6" type="ORF">MPOR_11220</name>
</gene>
<evidence type="ECO:0000256" key="3">
    <source>
        <dbReference type="ARBA" id="ARBA00023163"/>
    </source>
</evidence>
<dbReference type="SUPFAM" id="SSF48498">
    <property type="entry name" value="Tetracyclin repressor-like, C-terminal domain"/>
    <property type="match status" value="1"/>
</dbReference>
<keyword evidence="7" id="KW-1185">Reference proteome</keyword>
<keyword evidence="3" id="KW-0804">Transcription</keyword>
<keyword evidence="1" id="KW-0805">Transcription regulation</keyword>
<evidence type="ECO:0000256" key="2">
    <source>
        <dbReference type="ARBA" id="ARBA00023125"/>
    </source>
</evidence>
<evidence type="ECO:0000259" key="5">
    <source>
        <dbReference type="PROSITE" id="PS50977"/>
    </source>
</evidence>
<dbReference type="InterPro" id="IPR009057">
    <property type="entry name" value="Homeodomain-like_sf"/>
</dbReference>
<keyword evidence="2 4" id="KW-0238">DNA-binding</keyword>
<dbReference type="InterPro" id="IPR050109">
    <property type="entry name" value="HTH-type_TetR-like_transc_reg"/>
</dbReference>
<reference evidence="6 7" key="1">
    <citation type="journal article" date="2019" name="Emerg. Microbes Infect.">
        <title>Comprehensive subspecies identification of 175 nontuberculous mycobacteria species based on 7547 genomic profiles.</title>
        <authorList>
            <person name="Matsumoto Y."/>
            <person name="Kinjo T."/>
            <person name="Motooka D."/>
            <person name="Nabeya D."/>
            <person name="Jung N."/>
            <person name="Uechi K."/>
            <person name="Horii T."/>
            <person name="Iida T."/>
            <person name="Fujita J."/>
            <person name="Nakamura S."/>
        </authorList>
    </citation>
    <scope>NUCLEOTIDE SEQUENCE [LARGE SCALE GENOMIC DNA]</scope>
    <source>
        <strain evidence="6 7">JCM 12603</strain>
    </source>
</reference>
<dbReference type="InterPro" id="IPR001647">
    <property type="entry name" value="HTH_TetR"/>
</dbReference>
<dbReference type="GO" id="GO:0003700">
    <property type="term" value="F:DNA-binding transcription factor activity"/>
    <property type="evidence" value="ECO:0007669"/>
    <property type="project" value="TreeGrafter"/>
</dbReference>
<evidence type="ECO:0000256" key="1">
    <source>
        <dbReference type="ARBA" id="ARBA00023015"/>
    </source>
</evidence>
<dbReference type="PROSITE" id="PS01081">
    <property type="entry name" value="HTH_TETR_1"/>
    <property type="match status" value="1"/>
</dbReference>
<evidence type="ECO:0000313" key="7">
    <source>
        <dbReference type="Proteomes" id="UP000466785"/>
    </source>
</evidence>
<dbReference type="PANTHER" id="PTHR30055">
    <property type="entry name" value="HTH-TYPE TRANSCRIPTIONAL REGULATOR RUTR"/>
    <property type="match status" value="1"/>
</dbReference>
<evidence type="ECO:0000256" key="4">
    <source>
        <dbReference type="PROSITE-ProRule" id="PRU00335"/>
    </source>
</evidence>
<evidence type="ECO:0000313" key="6">
    <source>
        <dbReference type="EMBL" id="BBX50096.1"/>
    </source>
</evidence>
<dbReference type="InterPro" id="IPR036271">
    <property type="entry name" value="Tet_transcr_reg_TetR-rel_C_sf"/>
</dbReference>
<name>A0A6N4V3Q6_9MYCO</name>
<dbReference type="RefSeq" id="WP_163672876.1">
    <property type="nucleotide sequence ID" value="NZ_AP022570.1"/>
</dbReference>
<dbReference type="Pfam" id="PF00440">
    <property type="entry name" value="TetR_N"/>
    <property type="match status" value="1"/>
</dbReference>
<dbReference type="PRINTS" id="PR00455">
    <property type="entry name" value="HTHTETR"/>
</dbReference>
<dbReference type="InterPro" id="IPR023772">
    <property type="entry name" value="DNA-bd_HTH_TetR-type_CS"/>
</dbReference>
<dbReference type="PROSITE" id="PS50977">
    <property type="entry name" value="HTH_TETR_2"/>
    <property type="match status" value="1"/>
</dbReference>
<dbReference type="InterPro" id="IPR011075">
    <property type="entry name" value="TetR_C"/>
</dbReference>
<dbReference type="Pfam" id="PF16859">
    <property type="entry name" value="TetR_C_11"/>
    <property type="match status" value="1"/>
</dbReference>
<dbReference type="Gene3D" id="1.10.357.10">
    <property type="entry name" value="Tetracycline Repressor, domain 2"/>
    <property type="match status" value="1"/>
</dbReference>
<feature type="DNA-binding region" description="H-T-H motif" evidence="4">
    <location>
        <begin position="34"/>
        <end position="53"/>
    </location>
</feature>